<dbReference type="PANTHER" id="PTHR46370">
    <property type="entry name" value="GPALPP MOTIFS-CONTAINING PROTEIN 1"/>
    <property type="match status" value="1"/>
</dbReference>
<feature type="domain" description="DUF3752" evidence="2">
    <location>
        <begin position="106"/>
        <end position="264"/>
    </location>
</feature>
<evidence type="ECO:0000313" key="4">
    <source>
        <dbReference type="Proteomes" id="UP001610444"/>
    </source>
</evidence>
<comment type="caution">
    <text evidence="3">The sequence shown here is derived from an EMBL/GenBank/DDBJ whole genome shotgun (WGS) entry which is preliminary data.</text>
</comment>
<feature type="compositionally biased region" description="Gly residues" evidence="1">
    <location>
        <begin position="173"/>
        <end position="182"/>
    </location>
</feature>
<dbReference type="InterPro" id="IPR022226">
    <property type="entry name" value="DUF3752"/>
</dbReference>
<keyword evidence="4" id="KW-1185">Reference proteome</keyword>
<protein>
    <recommendedName>
        <fullName evidence="2">DUF3752 domain-containing protein</fullName>
    </recommendedName>
</protein>
<feature type="compositionally biased region" description="Basic and acidic residues" evidence="1">
    <location>
        <begin position="87"/>
        <end position="97"/>
    </location>
</feature>
<evidence type="ECO:0000259" key="2">
    <source>
        <dbReference type="Pfam" id="PF12572"/>
    </source>
</evidence>
<dbReference type="InterPro" id="IPR046331">
    <property type="entry name" value="GPAM1-like"/>
</dbReference>
<accession>A0ABR4KP88</accession>
<dbReference type="Proteomes" id="UP001610444">
    <property type="component" value="Unassembled WGS sequence"/>
</dbReference>
<evidence type="ECO:0000256" key="1">
    <source>
        <dbReference type="SAM" id="MobiDB-lite"/>
    </source>
</evidence>
<organism evidence="3 4">
    <name type="scientific">Aspergillus pseudodeflectus</name>
    <dbReference type="NCBI Taxonomy" id="176178"/>
    <lineage>
        <taxon>Eukaryota</taxon>
        <taxon>Fungi</taxon>
        <taxon>Dikarya</taxon>
        <taxon>Ascomycota</taxon>
        <taxon>Pezizomycotina</taxon>
        <taxon>Eurotiomycetes</taxon>
        <taxon>Eurotiomycetidae</taxon>
        <taxon>Eurotiales</taxon>
        <taxon>Aspergillaceae</taxon>
        <taxon>Aspergillus</taxon>
        <taxon>Aspergillus subgen. Nidulantes</taxon>
    </lineage>
</organism>
<feature type="compositionally biased region" description="Polar residues" evidence="1">
    <location>
        <begin position="77"/>
        <end position="86"/>
    </location>
</feature>
<feature type="compositionally biased region" description="Basic and acidic residues" evidence="1">
    <location>
        <begin position="186"/>
        <end position="238"/>
    </location>
</feature>
<feature type="compositionally biased region" description="Basic residues" evidence="1">
    <location>
        <begin position="1"/>
        <end position="10"/>
    </location>
</feature>
<evidence type="ECO:0000313" key="3">
    <source>
        <dbReference type="EMBL" id="KAL2853077.1"/>
    </source>
</evidence>
<sequence>MDNPSKRKHSVAAGPSPQAPTASPDPDKRRKVIGPSLPPPTEPSNKSDDYSDSDYSDDDDFGPSLPPPAGSAPLPQPTQQASISTSTDKKAAEKSAPQRDAWMLAPPTGDTRSSRVDPTKLRNRKFQSGPRVGGAASSGGGGGVDSSWTETPEEKIRRLQNEAMGIVSSGSSGSAGGAGAGAGTEAEERKAQAMREQVQKYNERVRKEDAAAFEERKKKGKEEEDDPSKRAFDKEKDMGLGGRISHAQRREMMNKAADFGSRFSKGKFL</sequence>
<proteinExistence type="predicted"/>
<dbReference type="RefSeq" id="XP_070900718.1">
    <property type="nucleotide sequence ID" value="XM_071039682.1"/>
</dbReference>
<reference evidence="3 4" key="1">
    <citation type="submission" date="2024-07" db="EMBL/GenBank/DDBJ databases">
        <title>Section-level genome sequencing and comparative genomics of Aspergillus sections Usti and Cavernicolus.</title>
        <authorList>
            <consortium name="Lawrence Berkeley National Laboratory"/>
            <person name="Nybo J.L."/>
            <person name="Vesth T.C."/>
            <person name="Theobald S."/>
            <person name="Frisvad J.C."/>
            <person name="Larsen T.O."/>
            <person name="Kjaerboelling I."/>
            <person name="Rothschild-Mancinelli K."/>
            <person name="Lyhne E.K."/>
            <person name="Kogle M.E."/>
            <person name="Barry K."/>
            <person name="Clum A."/>
            <person name="Na H."/>
            <person name="Ledsgaard L."/>
            <person name="Lin J."/>
            <person name="Lipzen A."/>
            <person name="Kuo A."/>
            <person name="Riley R."/>
            <person name="Mondo S."/>
            <person name="LaButti K."/>
            <person name="Haridas S."/>
            <person name="Pangalinan J."/>
            <person name="Salamov A.A."/>
            <person name="Simmons B.A."/>
            <person name="Magnuson J.K."/>
            <person name="Chen J."/>
            <person name="Drula E."/>
            <person name="Henrissat B."/>
            <person name="Wiebenga A."/>
            <person name="Lubbers R.J."/>
            <person name="Gomes A.C."/>
            <person name="Macurrencykelacurrency M.R."/>
            <person name="Stajich J."/>
            <person name="Grigoriev I.V."/>
            <person name="Mortensen U.H."/>
            <person name="De vries R.P."/>
            <person name="Baker S.E."/>
            <person name="Andersen M.R."/>
        </authorList>
    </citation>
    <scope>NUCLEOTIDE SEQUENCE [LARGE SCALE GENOMIC DNA]</scope>
    <source>
        <strain evidence="3 4">CBS 756.74</strain>
    </source>
</reference>
<dbReference type="GeneID" id="98154846"/>
<feature type="compositionally biased region" description="Acidic residues" evidence="1">
    <location>
        <begin position="50"/>
        <end position="61"/>
    </location>
</feature>
<feature type="compositionally biased region" description="Pro residues" evidence="1">
    <location>
        <begin position="64"/>
        <end position="76"/>
    </location>
</feature>
<feature type="region of interest" description="Disordered" evidence="1">
    <location>
        <begin position="1"/>
        <end position="249"/>
    </location>
</feature>
<dbReference type="EMBL" id="JBFXLR010000014">
    <property type="protein sequence ID" value="KAL2853077.1"/>
    <property type="molecule type" value="Genomic_DNA"/>
</dbReference>
<gene>
    <name evidence="3" type="ORF">BJX68DRAFT_233907</name>
</gene>
<dbReference type="Pfam" id="PF12572">
    <property type="entry name" value="DUF3752"/>
    <property type="match status" value="1"/>
</dbReference>
<name>A0ABR4KP88_9EURO</name>
<dbReference type="PANTHER" id="PTHR46370:SF1">
    <property type="entry name" value="GPALPP MOTIFS-CONTAINING PROTEIN 1"/>
    <property type="match status" value="1"/>
</dbReference>